<evidence type="ECO:0000256" key="4">
    <source>
        <dbReference type="ARBA" id="ARBA00022722"/>
    </source>
</evidence>
<dbReference type="GO" id="GO:0046872">
    <property type="term" value="F:metal ion binding"/>
    <property type="evidence" value="ECO:0007669"/>
    <property type="project" value="UniProtKB-KW"/>
</dbReference>
<dbReference type="Pfam" id="PF00385">
    <property type="entry name" value="Chromo"/>
    <property type="match status" value="1"/>
</dbReference>
<dbReference type="InterPro" id="IPR050951">
    <property type="entry name" value="Retrovirus_Pol_polyprotein"/>
</dbReference>
<keyword evidence="10" id="KW-0229">DNA integration</keyword>
<dbReference type="FunFam" id="3.10.10.10:FF:000007">
    <property type="entry name" value="Retrovirus-related Pol polyprotein from transposon 17.6-like Protein"/>
    <property type="match status" value="1"/>
</dbReference>
<name>A0AAD5ZZR0_9POAL</name>
<keyword evidence="5" id="KW-0479">Metal-binding</keyword>
<keyword evidence="7" id="KW-0255">Endonuclease</keyword>
<evidence type="ECO:0000256" key="13">
    <source>
        <dbReference type="ARBA" id="ARBA00023125"/>
    </source>
</evidence>
<dbReference type="FunFam" id="1.10.340.70:FF:000001">
    <property type="entry name" value="Retrovirus-related Pol polyprotein from transposon gypsy-like Protein"/>
    <property type="match status" value="1"/>
</dbReference>
<dbReference type="CDD" id="cd00303">
    <property type="entry name" value="retropepsin_like"/>
    <property type="match status" value="1"/>
</dbReference>
<dbReference type="Pfam" id="PF17921">
    <property type="entry name" value="Integrase_H2C2"/>
    <property type="match status" value="1"/>
</dbReference>
<keyword evidence="14" id="KW-0233">DNA recombination</keyword>
<keyword evidence="15" id="KW-0511">Multifunctional enzyme</keyword>
<evidence type="ECO:0000256" key="5">
    <source>
        <dbReference type="ARBA" id="ARBA00022723"/>
    </source>
</evidence>
<keyword evidence="4" id="KW-0540">Nuclease</keyword>
<dbReference type="EMBL" id="JAMRDG010000001">
    <property type="protein sequence ID" value="KAJ3707072.1"/>
    <property type="molecule type" value="Genomic_DNA"/>
</dbReference>
<dbReference type="SUPFAM" id="SSF54160">
    <property type="entry name" value="Chromo domain-like"/>
    <property type="match status" value="1"/>
</dbReference>
<keyword evidence="21" id="KW-1185">Reference proteome</keyword>
<dbReference type="FunFam" id="3.30.70.270:FF:000020">
    <property type="entry name" value="Transposon Tf2-6 polyprotein-like Protein"/>
    <property type="match status" value="1"/>
</dbReference>
<keyword evidence="2" id="KW-0808">Transferase</keyword>
<feature type="domain" description="Reverse transcriptase" evidence="18">
    <location>
        <begin position="722"/>
        <end position="901"/>
    </location>
</feature>
<feature type="coiled-coil region" evidence="16">
    <location>
        <begin position="1432"/>
        <end position="1459"/>
    </location>
</feature>
<evidence type="ECO:0000256" key="3">
    <source>
        <dbReference type="ARBA" id="ARBA00022695"/>
    </source>
</evidence>
<evidence type="ECO:0008006" key="22">
    <source>
        <dbReference type="Google" id="ProtNLM"/>
    </source>
</evidence>
<evidence type="ECO:0000259" key="18">
    <source>
        <dbReference type="PROSITE" id="PS50878"/>
    </source>
</evidence>
<feature type="compositionally biased region" description="Polar residues" evidence="17">
    <location>
        <begin position="385"/>
        <end position="410"/>
    </location>
</feature>
<evidence type="ECO:0000256" key="1">
    <source>
        <dbReference type="ARBA" id="ARBA00022670"/>
    </source>
</evidence>
<dbReference type="Pfam" id="PF19259">
    <property type="entry name" value="Ty3_capsid"/>
    <property type="match status" value="1"/>
</dbReference>
<dbReference type="Pfam" id="PF00665">
    <property type="entry name" value="rve"/>
    <property type="match status" value="1"/>
</dbReference>
<dbReference type="SUPFAM" id="SSF56672">
    <property type="entry name" value="DNA/RNA polymerases"/>
    <property type="match status" value="1"/>
</dbReference>
<dbReference type="PANTHER" id="PTHR37984:SF5">
    <property type="entry name" value="PROTEIN NYNRIN-LIKE"/>
    <property type="match status" value="1"/>
</dbReference>
<dbReference type="Pfam" id="PF08284">
    <property type="entry name" value="RVP_2"/>
    <property type="match status" value="1"/>
</dbReference>
<dbReference type="GO" id="GO:0004519">
    <property type="term" value="F:endonuclease activity"/>
    <property type="evidence" value="ECO:0007669"/>
    <property type="project" value="UniProtKB-KW"/>
</dbReference>
<feature type="compositionally biased region" description="Acidic residues" evidence="17">
    <location>
        <begin position="450"/>
        <end position="468"/>
    </location>
</feature>
<dbReference type="GO" id="GO:0006310">
    <property type="term" value="P:DNA recombination"/>
    <property type="evidence" value="ECO:0007669"/>
    <property type="project" value="UniProtKB-KW"/>
</dbReference>
<dbReference type="Pfam" id="PF24626">
    <property type="entry name" value="SH3_Tf2-1"/>
    <property type="match status" value="1"/>
</dbReference>
<evidence type="ECO:0000256" key="10">
    <source>
        <dbReference type="ARBA" id="ARBA00022908"/>
    </source>
</evidence>
<dbReference type="Pfam" id="PF00078">
    <property type="entry name" value="RVT_1"/>
    <property type="match status" value="1"/>
</dbReference>
<feature type="coiled-coil region" evidence="16">
    <location>
        <begin position="3"/>
        <end position="52"/>
    </location>
</feature>
<keyword evidence="3" id="KW-0548">Nucleotidyltransferase</keyword>
<dbReference type="CDD" id="cd01647">
    <property type="entry name" value="RT_LTR"/>
    <property type="match status" value="1"/>
</dbReference>
<dbReference type="GO" id="GO:0003887">
    <property type="term" value="F:DNA-directed DNA polymerase activity"/>
    <property type="evidence" value="ECO:0007669"/>
    <property type="project" value="UniProtKB-KW"/>
</dbReference>
<evidence type="ECO:0000256" key="14">
    <source>
        <dbReference type="ARBA" id="ARBA00023172"/>
    </source>
</evidence>
<keyword evidence="1" id="KW-0645">Protease</keyword>
<organism evidence="20 21">
    <name type="scientific">Rhynchospora tenuis</name>
    <dbReference type="NCBI Taxonomy" id="198213"/>
    <lineage>
        <taxon>Eukaryota</taxon>
        <taxon>Viridiplantae</taxon>
        <taxon>Streptophyta</taxon>
        <taxon>Embryophyta</taxon>
        <taxon>Tracheophyta</taxon>
        <taxon>Spermatophyta</taxon>
        <taxon>Magnoliopsida</taxon>
        <taxon>Liliopsida</taxon>
        <taxon>Poales</taxon>
        <taxon>Cyperaceae</taxon>
        <taxon>Cyperoideae</taxon>
        <taxon>Rhynchosporeae</taxon>
        <taxon>Rhynchospora</taxon>
    </lineage>
</organism>
<dbReference type="InterPro" id="IPR001584">
    <property type="entry name" value="Integrase_cat-core"/>
</dbReference>
<feature type="region of interest" description="Disordered" evidence="17">
    <location>
        <begin position="445"/>
        <end position="481"/>
    </location>
</feature>
<dbReference type="PROSITE" id="PS50994">
    <property type="entry name" value="INTEGRASE"/>
    <property type="match status" value="1"/>
</dbReference>
<gene>
    <name evidence="20" type="ORF">LUZ61_010777</name>
</gene>
<dbReference type="GO" id="GO:0004190">
    <property type="term" value="F:aspartic-type endopeptidase activity"/>
    <property type="evidence" value="ECO:0007669"/>
    <property type="project" value="UniProtKB-KW"/>
</dbReference>
<evidence type="ECO:0000256" key="11">
    <source>
        <dbReference type="ARBA" id="ARBA00022918"/>
    </source>
</evidence>
<sequence length="1628" mass="185755">MANEVIQTRSKQLEEQVRIMKESMEKAQGEMRAELQQQRDEMQQQKSFMEKQVGDSKAQFEQISGLLNQLLKEKSNDSNTGASASLTTSTPQVQISTSTIPTSLTPTLVSNPIVSTQVPIGSSTIPFIPITSNLTPPITFNTTEPIIPEIPYTPNIPPNSNYPYQFMPQPNYSHFQIPIIPNIPPNMPNPNINYPNHHTMNPNPFRNTPHQPQQPPNLPMPRVDFPTFTGDNPRGWIYKCERYFQLTQTLENHKVFIASMHMQGISETWVQGITRPNMLWGEFVQEVLRRFESKTTLGLVGEFNKLKQLGDVESYRNKFEELKLLLLKDYPAYDESYFITSYLSGLREDIRLNVLSSRPRTLNETYEASIYQEMLIEHKKKQNFQSRTQTSFQKNNSGIKSNPNWSSKHSPSGVKAKEKKECYYCHLPWTPGHRCRTKALNVVTGHGDPEDSVEWPSESDTDEDEGVDPTELLLPQPAKENEEEVRISLHAIGEVKNLDLIRIKGNVNGVPVIALVDSGSTHSFVDPKVVKNAGYTSTQTRPLEITVANGEKMQCNEKCEGFTWSMQGEEFRFDLKVMEIGTYEMLLGGDWIKKVGPVLLDVNKLSLAMIKGGKRVVLKGVKEEPKVHVVDGELRVQQGELCMLVQAYPVETQNEETLIPDELQVVLSRYSEVFKEPKELPPKRTHDHVIPLKEGAEPVNLRPYRYSHEQKAAIEKIIEEMMAASVIQPSSSPFASPAVLVKKKDGSWRLCIDYRRLNALTIKNKYPIPLIEELLEELKGAEIFSKIDLRAGYHQIRVREEDVPKTAFRVHHGHFEFKVMPFGLTNAPASFQNLMNDVFKEELRKSVLVFFDDILVYSKNYKEHIQHLKIVFRKLKEHNLYAKMSKCAFGVERIEYLGHIISKEGVATDAHKVEAMLNWPIPKNIKELRGFLGLTGYYRRFIKNYGIICKPLTELLGKNGFKWNEKAQEAFVKLKKAMSSAPVLALPDFSQPFCIEADACDTGLGAVLTQNGRPLAYLSKALGPKNMAKSTYEKELMAILMAVNKWRHYLQGQPFVIKTDHQSLKHLLEQKLKHQLQHKALTKFIGLDYSIQYKKGKQNVVADALSRRGNLNSSTSNLNYLNNLQLSQVQPLWKEEVKKSYNGDVLVERLVREFGEDGTDGEWQIQDGLIKKKNRLYVGMGAEVRKRIMEELHATAIGGHSGMQSTYHRIKRSFYWPGMKREICGFVKECDVCQRNKSENVPYPGLLQPLPIPNKVWSCITMDFIEGLPKSEGKSVIYVVVDRLTKYAHFTALSHPYNAQTVARVFMENIFKLHGLPTSIVSDRDKVFTSLFWRELFKQVGTTLSYSTAYHPQTDGQSERVNQCLETYLRCMANERPKKWYHWLAVAEYWYNTSYHTSLKCTPFEALYGYAPPHMELGNPPTTSIEPVDTYLKERAIVLQKLKEQLQRAQGRMKFFADKNRTERELEVGDLVYLKLQPYRQTSVAVRKCLKLSSRYYGPFAILEKIGAVAYRLQLPLGSQIHPIFHVSQLKKRTGKHVPAPNLPLVGTDGEVRVEPVVILDRRIINRNGTPVAQVLVRWSNLPDEASTWEDYLFIKKRFPEIDMGEAPRGQGAAGGGGTVTCSIEKEK</sequence>
<evidence type="ECO:0000256" key="7">
    <source>
        <dbReference type="ARBA" id="ARBA00022759"/>
    </source>
</evidence>
<keyword evidence="13" id="KW-0238">DNA-binding</keyword>
<feature type="domain" description="Integrase catalytic" evidence="19">
    <location>
        <begin position="1247"/>
        <end position="1411"/>
    </location>
</feature>
<dbReference type="InterPro" id="IPR056924">
    <property type="entry name" value="SH3_Tf2-1"/>
</dbReference>
<dbReference type="GO" id="GO:0006508">
    <property type="term" value="P:proteolysis"/>
    <property type="evidence" value="ECO:0007669"/>
    <property type="project" value="UniProtKB-KW"/>
</dbReference>
<dbReference type="GO" id="GO:0003964">
    <property type="term" value="F:RNA-directed DNA polymerase activity"/>
    <property type="evidence" value="ECO:0007669"/>
    <property type="project" value="UniProtKB-KW"/>
</dbReference>
<evidence type="ECO:0000256" key="9">
    <source>
        <dbReference type="ARBA" id="ARBA00022842"/>
    </source>
</evidence>
<dbReference type="Pfam" id="PF17919">
    <property type="entry name" value="RT_RNaseH_2"/>
    <property type="match status" value="1"/>
</dbReference>
<dbReference type="SUPFAM" id="SSF50630">
    <property type="entry name" value="Acid proteases"/>
    <property type="match status" value="1"/>
</dbReference>
<accession>A0AAD5ZZR0</accession>
<keyword evidence="6" id="KW-0064">Aspartyl protease</keyword>
<evidence type="ECO:0000256" key="15">
    <source>
        <dbReference type="ARBA" id="ARBA00023268"/>
    </source>
</evidence>
<dbReference type="InterPro" id="IPR036397">
    <property type="entry name" value="RNaseH_sf"/>
</dbReference>
<evidence type="ECO:0000256" key="16">
    <source>
        <dbReference type="SAM" id="Coils"/>
    </source>
</evidence>
<evidence type="ECO:0000259" key="19">
    <source>
        <dbReference type="PROSITE" id="PS50994"/>
    </source>
</evidence>
<dbReference type="CDD" id="cd09274">
    <property type="entry name" value="RNase_HI_RT_Ty3"/>
    <property type="match status" value="1"/>
</dbReference>
<dbReference type="InterPro" id="IPR041588">
    <property type="entry name" value="Integrase_H2C2"/>
</dbReference>
<dbReference type="InterPro" id="IPR012337">
    <property type="entry name" value="RNaseH-like_sf"/>
</dbReference>
<dbReference type="PANTHER" id="PTHR37984">
    <property type="entry name" value="PROTEIN CBG26694"/>
    <property type="match status" value="1"/>
</dbReference>
<keyword evidence="12" id="KW-0239">DNA-directed DNA polymerase</keyword>
<evidence type="ECO:0000256" key="17">
    <source>
        <dbReference type="SAM" id="MobiDB-lite"/>
    </source>
</evidence>
<evidence type="ECO:0000256" key="8">
    <source>
        <dbReference type="ARBA" id="ARBA00022801"/>
    </source>
</evidence>
<protein>
    <recommendedName>
        <fullName evidence="22">Reverse transcriptase</fullName>
    </recommendedName>
</protein>
<proteinExistence type="predicted"/>
<evidence type="ECO:0000256" key="12">
    <source>
        <dbReference type="ARBA" id="ARBA00022932"/>
    </source>
</evidence>
<keyword evidence="16" id="KW-0175">Coiled coil</keyword>
<dbReference type="InterPro" id="IPR045358">
    <property type="entry name" value="Ty3_capsid"/>
</dbReference>
<dbReference type="Gene3D" id="3.10.10.10">
    <property type="entry name" value="HIV Type 1 Reverse Transcriptase, subunit A, domain 1"/>
    <property type="match status" value="1"/>
</dbReference>
<dbReference type="SUPFAM" id="SSF53098">
    <property type="entry name" value="Ribonuclease H-like"/>
    <property type="match status" value="1"/>
</dbReference>
<dbReference type="InterPro" id="IPR021109">
    <property type="entry name" value="Peptidase_aspartic_dom_sf"/>
</dbReference>
<dbReference type="Proteomes" id="UP001210211">
    <property type="component" value="Unassembled WGS sequence"/>
</dbReference>
<dbReference type="Gene3D" id="3.10.20.370">
    <property type="match status" value="1"/>
</dbReference>
<dbReference type="GO" id="GO:0015074">
    <property type="term" value="P:DNA integration"/>
    <property type="evidence" value="ECO:0007669"/>
    <property type="project" value="UniProtKB-KW"/>
</dbReference>
<keyword evidence="9" id="KW-0460">Magnesium</keyword>
<dbReference type="Gene3D" id="3.30.420.10">
    <property type="entry name" value="Ribonuclease H-like superfamily/Ribonuclease H"/>
    <property type="match status" value="1"/>
</dbReference>
<dbReference type="PROSITE" id="PS50878">
    <property type="entry name" value="RT_POL"/>
    <property type="match status" value="1"/>
</dbReference>
<dbReference type="Gene3D" id="1.10.340.70">
    <property type="match status" value="1"/>
</dbReference>
<evidence type="ECO:0000313" key="20">
    <source>
        <dbReference type="EMBL" id="KAJ3707072.1"/>
    </source>
</evidence>
<evidence type="ECO:0000256" key="6">
    <source>
        <dbReference type="ARBA" id="ARBA00022750"/>
    </source>
</evidence>
<dbReference type="InterPro" id="IPR016197">
    <property type="entry name" value="Chromo-like_dom_sf"/>
</dbReference>
<dbReference type="Gene3D" id="2.40.70.10">
    <property type="entry name" value="Acid Proteases"/>
    <property type="match status" value="1"/>
</dbReference>
<reference evidence="20 21" key="1">
    <citation type="journal article" date="2022" name="Cell">
        <title>Repeat-based holocentromeres influence genome architecture and karyotype evolution.</title>
        <authorList>
            <person name="Hofstatter P.G."/>
            <person name="Thangavel G."/>
            <person name="Lux T."/>
            <person name="Neumann P."/>
            <person name="Vondrak T."/>
            <person name="Novak P."/>
            <person name="Zhang M."/>
            <person name="Costa L."/>
            <person name="Castellani M."/>
            <person name="Scott A."/>
            <person name="Toegelov H."/>
            <person name="Fuchs J."/>
            <person name="Mata-Sucre Y."/>
            <person name="Dias Y."/>
            <person name="Vanzela A.L.L."/>
            <person name="Huettel B."/>
            <person name="Almeida C.C.S."/>
            <person name="Simkova H."/>
            <person name="Souza G."/>
            <person name="Pedrosa-Harand A."/>
            <person name="Macas J."/>
            <person name="Mayer K.F.X."/>
            <person name="Houben A."/>
            <person name="Marques A."/>
        </authorList>
    </citation>
    <scope>NUCLEOTIDE SEQUENCE [LARGE SCALE GENOMIC DNA]</scope>
    <source>
        <strain evidence="20">RhyTen1mFocal</strain>
    </source>
</reference>
<evidence type="ECO:0000256" key="2">
    <source>
        <dbReference type="ARBA" id="ARBA00022679"/>
    </source>
</evidence>
<dbReference type="FunFam" id="3.30.420.10:FF:000032">
    <property type="entry name" value="Retrovirus-related Pol polyprotein from transposon 297-like Protein"/>
    <property type="match status" value="1"/>
</dbReference>
<keyword evidence="8" id="KW-0378">Hydrolase</keyword>
<dbReference type="InterPro" id="IPR043128">
    <property type="entry name" value="Rev_trsase/Diguanyl_cyclase"/>
</dbReference>
<keyword evidence="11" id="KW-0695">RNA-directed DNA polymerase</keyword>
<evidence type="ECO:0000313" key="21">
    <source>
        <dbReference type="Proteomes" id="UP001210211"/>
    </source>
</evidence>
<dbReference type="Gene3D" id="3.30.70.270">
    <property type="match status" value="2"/>
</dbReference>
<dbReference type="InterPro" id="IPR023780">
    <property type="entry name" value="Chromo_domain"/>
</dbReference>
<dbReference type="InterPro" id="IPR043502">
    <property type="entry name" value="DNA/RNA_pol_sf"/>
</dbReference>
<feature type="region of interest" description="Disordered" evidence="17">
    <location>
        <begin position="1606"/>
        <end position="1628"/>
    </location>
</feature>
<dbReference type="GO" id="GO:0003677">
    <property type="term" value="F:DNA binding"/>
    <property type="evidence" value="ECO:0007669"/>
    <property type="project" value="UniProtKB-KW"/>
</dbReference>
<dbReference type="InterPro" id="IPR000477">
    <property type="entry name" value="RT_dom"/>
</dbReference>
<dbReference type="InterPro" id="IPR041577">
    <property type="entry name" value="RT_RNaseH_2"/>
</dbReference>
<comment type="caution">
    <text evidence="20">The sequence shown here is derived from an EMBL/GenBank/DDBJ whole genome shotgun (WGS) entry which is preliminary data.</text>
</comment>
<feature type="region of interest" description="Disordered" evidence="17">
    <location>
        <begin position="385"/>
        <end position="412"/>
    </location>
</feature>